<protein>
    <submittedName>
        <fullName evidence="4">N-carbamoyl-L-amino-acid hydrolase</fullName>
    </submittedName>
</protein>
<organism evidence="4 5">
    <name type="scientific">Vanrija pseudolonga</name>
    <dbReference type="NCBI Taxonomy" id="143232"/>
    <lineage>
        <taxon>Eukaryota</taxon>
        <taxon>Fungi</taxon>
        <taxon>Dikarya</taxon>
        <taxon>Basidiomycota</taxon>
        <taxon>Agaricomycotina</taxon>
        <taxon>Tremellomycetes</taxon>
        <taxon>Trichosporonales</taxon>
        <taxon>Trichosporonaceae</taxon>
        <taxon>Vanrija</taxon>
    </lineage>
</organism>
<sequence length="459" mass="49508">MSSLTTTLRTATRLAHLPRLTLRQTPSRRTMYTPRQLTVNGERMMESLHDTCKWGTGTRWGPGPNDTGMCRLTLTDSDKSVRDWFKAEMEGLGCKVSIDAMGNMFAVRPGQSAGAPTAMGSHLDTQPTGGRYDGILGVHAAVEAMRVVVENGVQTKYPLAVINWTNEEGARFPKSLHGSSVWAGTLPLDKALALTDVADPTLIAGEELARIGYAGEMECSAKANPLAAHFELHIEQGPVLPENKQRIGVVAGGQGYKWYTITIRGRDSHAGTTPFAYRADPMLLAAFFLTRAHEIARTHSGLVTTGIFHAHPGSINTIPNNVSFSLDFRHVSDAGVAAIDKDIKAMAKELETQGDKYKCAIEFEPLFDAPAVQFHPACRDAIRTAAEGSLAAAEVRDIISGAGHDSCATNLHCPTGMIFIPCKDGLSHNPEEYSTPEDCVLGAQVLLDAALLFDQGRKA</sequence>
<comment type="similarity">
    <text evidence="1">Belongs to the peptidase M20A family.</text>
</comment>
<dbReference type="Pfam" id="PF07687">
    <property type="entry name" value="M20_dimer"/>
    <property type="match status" value="1"/>
</dbReference>
<dbReference type="PANTHER" id="PTHR32494:SF5">
    <property type="entry name" value="ALLANTOATE AMIDOHYDROLASE"/>
    <property type="match status" value="1"/>
</dbReference>
<dbReference type="CDD" id="cd03884">
    <property type="entry name" value="M20_bAS"/>
    <property type="match status" value="1"/>
</dbReference>
<dbReference type="RefSeq" id="XP_062629110.1">
    <property type="nucleotide sequence ID" value="XM_062773126.1"/>
</dbReference>
<dbReference type="Gene3D" id="3.40.630.10">
    <property type="entry name" value="Zn peptidases"/>
    <property type="match status" value="1"/>
</dbReference>
<evidence type="ECO:0000256" key="1">
    <source>
        <dbReference type="ARBA" id="ARBA00006247"/>
    </source>
</evidence>
<dbReference type="SUPFAM" id="SSF55031">
    <property type="entry name" value="Bacterial exopeptidase dimerisation domain"/>
    <property type="match status" value="1"/>
</dbReference>
<dbReference type="PANTHER" id="PTHR32494">
    <property type="entry name" value="ALLANTOATE DEIMINASE-RELATED"/>
    <property type="match status" value="1"/>
</dbReference>
<dbReference type="SUPFAM" id="SSF53187">
    <property type="entry name" value="Zn-dependent exopeptidases"/>
    <property type="match status" value="1"/>
</dbReference>
<gene>
    <name evidence="4" type="primary">hyuC_1</name>
    <name evidence="4" type="ORF">LOC62_04G006561</name>
</gene>
<dbReference type="InterPro" id="IPR002933">
    <property type="entry name" value="Peptidase_M20"/>
</dbReference>
<dbReference type="NCBIfam" id="TIGR01879">
    <property type="entry name" value="hydantase"/>
    <property type="match status" value="1"/>
</dbReference>
<keyword evidence="5" id="KW-1185">Reference proteome</keyword>
<dbReference type="EMBL" id="CP086717">
    <property type="protein sequence ID" value="WOO83078.1"/>
    <property type="molecule type" value="Genomic_DNA"/>
</dbReference>
<dbReference type="PIRSF" id="PIRSF001235">
    <property type="entry name" value="Amidase_carbamoylase"/>
    <property type="match status" value="1"/>
</dbReference>
<keyword evidence="2 4" id="KW-0378">Hydrolase</keyword>
<dbReference type="Gene3D" id="3.30.70.360">
    <property type="match status" value="1"/>
</dbReference>
<evidence type="ECO:0000256" key="2">
    <source>
        <dbReference type="ARBA" id="ARBA00022801"/>
    </source>
</evidence>
<evidence type="ECO:0000313" key="4">
    <source>
        <dbReference type="EMBL" id="WOO83078.1"/>
    </source>
</evidence>
<evidence type="ECO:0000313" key="5">
    <source>
        <dbReference type="Proteomes" id="UP000827549"/>
    </source>
</evidence>
<dbReference type="InterPro" id="IPR011650">
    <property type="entry name" value="Peptidase_M20_dimer"/>
</dbReference>
<dbReference type="Pfam" id="PF01546">
    <property type="entry name" value="Peptidase_M20"/>
    <property type="match status" value="1"/>
</dbReference>
<accession>A0AAF0YGH6</accession>
<dbReference type="Proteomes" id="UP000827549">
    <property type="component" value="Chromosome 4"/>
</dbReference>
<reference evidence="4" key="1">
    <citation type="submission" date="2023-10" db="EMBL/GenBank/DDBJ databases">
        <authorList>
            <person name="Noh H."/>
        </authorList>
    </citation>
    <scope>NUCLEOTIDE SEQUENCE</scope>
    <source>
        <strain evidence="4">DUCC4014</strain>
    </source>
</reference>
<dbReference type="GO" id="GO:0016813">
    <property type="term" value="F:hydrolase activity, acting on carbon-nitrogen (but not peptide) bonds, in linear amidines"/>
    <property type="evidence" value="ECO:0007669"/>
    <property type="project" value="InterPro"/>
</dbReference>
<dbReference type="AlphaFoldDB" id="A0AAF0YGH6"/>
<name>A0AAF0YGH6_9TREE</name>
<dbReference type="InterPro" id="IPR010158">
    <property type="entry name" value="Amidase_Cbmase"/>
</dbReference>
<evidence type="ECO:0000259" key="3">
    <source>
        <dbReference type="Pfam" id="PF07687"/>
    </source>
</evidence>
<feature type="domain" description="Peptidase M20 dimerisation" evidence="3">
    <location>
        <begin position="254"/>
        <end position="350"/>
    </location>
</feature>
<proteinExistence type="inferred from homology"/>
<dbReference type="GeneID" id="87809783"/>
<dbReference type="InterPro" id="IPR036264">
    <property type="entry name" value="Bact_exopeptidase_dim_dom"/>
</dbReference>